<feature type="transmembrane region" description="Helical" evidence="2">
    <location>
        <begin position="20"/>
        <end position="43"/>
    </location>
</feature>
<comment type="caution">
    <text evidence="3">The sequence shown here is derived from an EMBL/GenBank/DDBJ whole genome shotgun (WGS) entry which is preliminary data.</text>
</comment>
<feature type="compositionally biased region" description="Acidic residues" evidence="1">
    <location>
        <begin position="58"/>
        <end position="121"/>
    </location>
</feature>
<feature type="region of interest" description="Disordered" evidence="1">
    <location>
        <begin position="55"/>
        <end position="121"/>
    </location>
</feature>
<gene>
    <name evidence="3" type="ORF">UU55_C0001G0055</name>
</gene>
<dbReference type="EMBL" id="LCBB01000001">
    <property type="protein sequence ID" value="KKS03594.1"/>
    <property type="molecule type" value="Genomic_DNA"/>
</dbReference>
<accession>A0A0G0VRV5</accession>
<evidence type="ECO:0000256" key="1">
    <source>
        <dbReference type="SAM" id="MobiDB-lite"/>
    </source>
</evidence>
<keyword evidence="2" id="KW-0472">Membrane</keyword>
<name>A0A0G0VRV5_UNCKA</name>
<reference evidence="3 4" key="1">
    <citation type="journal article" date="2015" name="Nature">
        <title>rRNA introns, odd ribosomes, and small enigmatic genomes across a large radiation of phyla.</title>
        <authorList>
            <person name="Brown C.T."/>
            <person name="Hug L.A."/>
            <person name="Thomas B.C."/>
            <person name="Sharon I."/>
            <person name="Castelle C.J."/>
            <person name="Singh A."/>
            <person name="Wilkins M.J."/>
            <person name="Williams K.H."/>
            <person name="Banfield J.F."/>
        </authorList>
    </citation>
    <scope>NUCLEOTIDE SEQUENCE [LARGE SCALE GENOMIC DNA]</scope>
</reference>
<organism evidence="3 4">
    <name type="scientific">candidate division WWE3 bacterium GW2011_GWC2_41_23</name>
    <dbReference type="NCBI Taxonomy" id="1619123"/>
    <lineage>
        <taxon>Bacteria</taxon>
        <taxon>Katanobacteria</taxon>
    </lineage>
</organism>
<sequence length="238" mass="27061">MKITQNSQMQTSKSKNSISIYSISFLLVLGLMLVFSGSFYGTYRLSKALAENRASVLSDDDDREEHEDSEDSDGSDDDDEIDDIDEDDSDDSDELEDDDELDDIDEDEDEDEDGDEIDDEDEDLKGELENFVESQKDLQEESTEQFKRISERDGVIKFLVGPNLESIRKLQEIIEANTRMLEQIQQVRNEALTPEEQQALDALSGSIENQNTIINNQLSAQESGFSLFGWLARLFSRD</sequence>
<keyword evidence="2" id="KW-1133">Transmembrane helix</keyword>
<evidence type="ECO:0000313" key="3">
    <source>
        <dbReference type="EMBL" id="KKS03594.1"/>
    </source>
</evidence>
<protein>
    <submittedName>
        <fullName evidence="3">Uncharacterized protein</fullName>
    </submittedName>
</protein>
<evidence type="ECO:0000256" key="2">
    <source>
        <dbReference type="SAM" id="Phobius"/>
    </source>
</evidence>
<keyword evidence="2" id="KW-0812">Transmembrane</keyword>
<dbReference type="Proteomes" id="UP000033947">
    <property type="component" value="Unassembled WGS sequence"/>
</dbReference>
<proteinExistence type="predicted"/>
<dbReference type="AlphaFoldDB" id="A0A0G0VRV5"/>
<evidence type="ECO:0000313" key="4">
    <source>
        <dbReference type="Proteomes" id="UP000033947"/>
    </source>
</evidence>